<feature type="transmembrane region" description="Helical" evidence="6">
    <location>
        <begin position="12"/>
        <end position="31"/>
    </location>
</feature>
<evidence type="ECO:0000313" key="7">
    <source>
        <dbReference type="EMBL" id="KAA0185169.1"/>
    </source>
</evidence>
<keyword evidence="8" id="KW-1185">Reference proteome</keyword>
<evidence type="ECO:0000256" key="5">
    <source>
        <dbReference type="ARBA" id="ARBA00023136"/>
    </source>
</evidence>
<keyword evidence="5 6" id="KW-0472">Membrane</keyword>
<dbReference type="AlphaFoldDB" id="A0A8E0RMC0"/>
<dbReference type="PANTHER" id="PTHR10981">
    <property type="entry name" value="BATTENIN"/>
    <property type="match status" value="1"/>
</dbReference>
<comment type="subcellular location">
    <subcellularLocation>
        <location evidence="1">Endomembrane system</location>
        <topology evidence="1">Multi-pass membrane protein</topology>
    </subcellularLocation>
</comment>
<dbReference type="Pfam" id="PF02487">
    <property type="entry name" value="CLN3"/>
    <property type="match status" value="1"/>
</dbReference>
<evidence type="ECO:0000313" key="8">
    <source>
        <dbReference type="Proteomes" id="UP000728185"/>
    </source>
</evidence>
<dbReference type="EMBL" id="LUCM01010654">
    <property type="protein sequence ID" value="KAA0185169.1"/>
    <property type="molecule type" value="Genomic_DNA"/>
</dbReference>
<dbReference type="PANTHER" id="PTHR10981:SF0">
    <property type="entry name" value="BATTENIN"/>
    <property type="match status" value="1"/>
</dbReference>
<dbReference type="Proteomes" id="UP000728185">
    <property type="component" value="Unassembled WGS sequence"/>
</dbReference>
<evidence type="ECO:0000256" key="6">
    <source>
        <dbReference type="SAM" id="Phobius"/>
    </source>
</evidence>
<name>A0A8E0RMC0_9TREM</name>
<keyword evidence="2" id="KW-0813">Transport</keyword>
<keyword evidence="4 6" id="KW-1133">Transmembrane helix</keyword>
<evidence type="ECO:0000256" key="3">
    <source>
        <dbReference type="ARBA" id="ARBA00022692"/>
    </source>
</evidence>
<evidence type="ECO:0000256" key="4">
    <source>
        <dbReference type="ARBA" id="ARBA00022989"/>
    </source>
</evidence>
<evidence type="ECO:0000256" key="2">
    <source>
        <dbReference type="ARBA" id="ARBA00022448"/>
    </source>
</evidence>
<gene>
    <name evidence="7" type="ORF">FBUS_11408</name>
</gene>
<reference evidence="7" key="1">
    <citation type="submission" date="2019-05" db="EMBL/GenBank/DDBJ databases">
        <title>Annotation for the trematode Fasciolopsis buski.</title>
        <authorList>
            <person name="Choi Y.-J."/>
        </authorList>
    </citation>
    <scope>NUCLEOTIDE SEQUENCE</scope>
    <source>
        <strain evidence="7">HT</strain>
        <tissue evidence="7">Whole worm</tissue>
    </source>
</reference>
<sequence>MTAFFHKDCVSAWSSGTGAAGLVGALVYASLTTATSPETALLILTLVPVALVLV</sequence>
<dbReference type="GO" id="GO:0012505">
    <property type="term" value="C:endomembrane system"/>
    <property type="evidence" value="ECO:0007669"/>
    <property type="project" value="UniProtKB-SubCell"/>
</dbReference>
<dbReference type="InterPro" id="IPR003492">
    <property type="entry name" value="Battenin_disease_Cln3"/>
</dbReference>
<evidence type="ECO:0000256" key="1">
    <source>
        <dbReference type="ARBA" id="ARBA00004127"/>
    </source>
</evidence>
<protein>
    <submittedName>
        <fullName evidence="7">Battenin</fullName>
    </submittedName>
</protein>
<dbReference type="GO" id="GO:0016020">
    <property type="term" value="C:membrane"/>
    <property type="evidence" value="ECO:0007669"/>
    <property type="project" value="InterPro"/>
</dbReference>
<proteinExistence type="predicted"/>
<dbReference type="GO" id="GO:0051453">
    <property type="term" value="P:regulation of intracellular pH"/>
    <property type="evidence" value="ECO:0007669"/>
    <property type="project" value="TreeGrafter"/>
</dbReference>
<organism evidence="7 8">
    <name type="scientific">Fasciolopsis buskii</name>
    <dbReference type="NCBI Taxonomy" id="27845"/>
    <lineage>
        <taxon>Eukaryota</taxon>
        <taxon>Metazoa</taxon>
        <taxon>Spiralia</taxon>
        <taxon>Lophotrochozoa</taxon>
        <taxon>Platyhelminthes</taxon>
        <taxon>Trematoda</taxon>
        <taxon>Digenea</taxon>
        <taxon>Plagiorchiida</taxon>
        <taxon>Echinostomata</taxon>
        <taxon>Echinostomatoidea</taxon>
        <taxon>Fasciolidae</taxon>
        <taxon>Fasciolopsis</taxon>
    </lineage>
</organism>
<accession>A0A8E0RMC0</accession>
<comment type="caution">
    <text evidence="7">The sequence shown here is derived from an EMBL/GenBank/DDBJ whole genome shotgun (WGS) entry which is preliminary data.</text>
</comment>
<keyword evidence="3 6" id="KW-0812">Transmembrane</keyword>
<dbReference type="GO" id="GO:0005773">
    <property type="term" value="C:vacuole"/>
    <property type="evidence" value="ECO:0007669"/>
    <property type="project" value="TreeGrafter"/>
</dbReference>